<feature type="compositionally biased region" description="Polar residues" evidence="2">
    <location>
        <begin position="272"/>
        <end position="294"/>
    </location>
</feature>
<comment type="caution">
    <text evidence="3">The sequence shown here is derived from an EMBL/GenBank/DDBJ whole genome shotgun (WGS) entry which is preliminary data.</text>
</comment>
<feature type="coiled-coil region" evidence="1">
    <location>
        <begin position="420"/>
        <end position="468"/>
    </location>
</feature>
<dbReference type="Pfam" id="PF14223">
    <property type="entry name" value="Retrotran_gag_2"/>
    <property type="match status" value="1"/>
</dbReference>
<organism evidence="3 4">
    <name type="scientific">Tanacetum coccineum</name>
    <dbReference type="NCBI Taxonomy" id="301880"/>
    <lineage>
        <taxon>Eukaryota</taxon>
        <taxon>Viridiplantae</taxon>
        <taxon>Streptophyta</taxon>
        <taxon>Embryophyta</taxon>
        <taxon>Tracheophyta</taxon>
        <taxon>Spermatophyta</taxon>
        <taxon>Magnoliopsida</taxon>
        <taxon>eudicotyledons</taxon>
        <taxon>Gunneridae</taxon>
        <taxon>Pentapetalae</taxon>
        <taxon>asterids</taxon>
        <taxon>campanulids</taxon>
        <taxon>Asterales</taxon>
        <taxon>Asteraceae</taxon>
        <taxon>Asteroideae</taxon>
        <taxon>Anthemideae</taxon>
        <taxon>Anthemidinae</taxon>
        <taxon>Tanacetum</taxon>
    </lineage>
</organism>
<reference evidence="3" key="2">
    <citation type="submission" date="2022-01" db="EMBL/GenBank/DDBJ databases">
        <authorList>
            <person name="Yamashiro T."/>
            <person name="Shiraishi A."/>
            <person name="Satake H."/>
            <person name="Nakayama K."/>
        </authorList>
    </citation>
    <scope>NUCLEOTIDE SEQUENCE</scope>
</reference>
<name>A0ABQ4ZR80_9ASTR</name>
<proteinExistence type="predicted"/>
<evidence type="ECO:0000256" key="2">
    <source>
        <dbReference type="SAM" id="MobiDB-lite"/>
    </source>
</evidence>
<sequence>MATTLNRLERSIQTRINKWRRCIHDDNPPPPPPVPPTQQAPHTLSTIKLPILKKGEYDIWAMKMEHYLGHTDYPIWEVIQKGNGHVQVSTDTNGQIRVLPPKTAEEILARERERKARTTLLMSIPEDHLAKFHKMTDAKEMWEAIKSRFGGNDESKKMQKYILKQQFESFSVSNSEGLHKGYDRFQSLLSQLEIHGAGVSTEDANQKFLRSLPASWSQVSLIMRTKPGVDSLSFDDLYNNLRVFEPDVKGSTGSSTSAQNVAFVSSSTSSTNDVSTAYGVSTSSGHNSQREGSSSYTDELTYSFFANQSSGPQLDHEDLEQVDEFDLEEMDLKWQVAMISMRLKKFYKKTGRKLHFDAKEPVGFDKTKEKTLENRGDPKALVTLDGDGVDWTGHAEDEQENFALMAYSNSGSNTEVTSCSKECEESYAKLKKLYDEQREQLGDASIEIQAYTQALKKVEAQLVCHQQNQLVYEEKNRFMKIDLDDKTNVLIYHKKLLAKAVKEKKELKTKLEKFSSSSKGVLSYENEVLESVFDSRSSDVEDSHVYANSSVRNTYSVPKPAVNEPIAVSKPKVWSDAPIIEEYESDSDDEYVIKPSKEQEKSSFAFVNIVKHVKTPRETVKEQNTCSPSPKADKRDWNGLMSKKLGLGYGFTKKACFVCGSFSHLIRDCDFHEKRMAKHVELNKQKGKGTGQGENRPVWNNVQRLNHQNKFVPKAVLTKTGIFPVNTARQNLSSQAAATSTARKVNTARPIVNEIRPRNNFYKSHLPIKRPSNRTTTPKANFVNHKVNTAGDKTVSAVGGNRETTDDPQKALKNKGIVDSECSRHMTGNKAYLLDFEDVYFVKELKQFNLFSVSQMCDKKNKVLFTDSECLVLSPDFKLPDENQVLLRVPRQNNMYNFNLENIVPTGGLACLIAKATFDESNK</sequence>
<evidence type="ECO:0000313" key="3">
    <source>
        <dbReference type="EMBL" id="GJS91861.1"/>
    </source>
</evidence>
<evidence type="ECO:0000313" key="4">
    <source>
        <dbReference type="Proteomes" id="UP001151760"/>
    </source>
</evidence>
<protein>
    <submittedName>
        <fullName evidence="3">Uncharacterized protein</fullName>
    </submittedName>
</protein>
<reference evidence="3" key="1">
    <citation type="journal article" date="2022" name="Int. J. Mol. Sci.">
        <title>Draft Genome of Tanacetum Coccineum: Genomic Comparison of Closely Related Tanacetum-Family Plants.</title>
        <authorList>
            <person name="Yamashiro T."/>
            <person name="Shiraishi A."/>
            <person name="Nakayama K."/>
            <person name="Satake H."/>
        </authorList>
    </citation>
    <scope>NUCLEOTIDE SEQUENCE</scope>
</reference>
<dbReference type="Proteomes" id="UP001151760">
    <property type="component" value="Unassembled WGS sequence"/>
</dbReference>
<feature type="region of interest" description="Disordered" evidence="2">
    <location>
        <begin position="269"/>
        <end position="294"/>
    </location>
</feature>
<keyword evidence="1" id="KW-0175">Coiled coil</keyword>
<evidence type="ECO:0000256" key="1">
    <source>
        <dbReference type="SAM" id="Coils"/>
    </source>
</evidence>
<dbReference type="PANTHER" id="PTHR35317:SF23">
    <property type="entry name" value="OS04G0629600 PROTEIN"/>
    <property type="match status" value="1"/>
</dbReference>
<dbReference type="EMBL" id="BQNB010011538">
    <property type="protein sequence ID" value="GJS91861.1"/>
    <property type="molecule type" value="Genomic_DNA"/>
</dbReference>
<gene>
    <name evidence="3" type="ORF">Tco_0774497</name>
</gene>
<dbReference type="PANTHER" id="PTHR35317">
    <property type="entry name" value="OS04G0629600 PROTEIN"/>
    <property type="match status" value="1"/>
</dbReference>
<accession>A0ABQ4ZR80</accession>
<keyword evidence="4" id="KW-1185">Reference proteome</keyword>